<dbReference type="RefSeq" id="WP_188229398.1">
    <property type="nucleotide sequence ID" value="NZ_JACVXB010000002.1"/>
</dbReference>
<keyword evidence="7" id="KW-1185">Reference proteome</keyword>
<dbReference type="AlphaFoldDB" id="A0A8J6Q234"/>
<evidence type="ECO:0000256" key="3">
    <source>
        <dbReference type="ARBA" id="ARBA00022801"/>
    </source>
</evidence>
<dbReference type="Proteomes" id="UP000600588">
    <property type="component" value="Unassembled WGS sequence"/>
</dbReference>
<organism evidence="6 7">
    <name type="scientific">Aestuariibaculum sediminum</name>
    <dbReference type="NCBI Taxonomy" id="2770637"/>
    <lineage>
        <taxon>Bacteria</taxon>
        <taxon>Pseudomonadati</taxon>
        <taxon>Bacteroidota</taxon>
        <taxon>Flavobacteriia</taxon>
        <taxon>Flavobacteriales</taxon>
        <taxon>Flavobacteriaceae</taxon>
    </lineage>
</organism>
<keyword evidence="4" id="KW-0862">Zinc</keyword>
<name>A0A8J6Q234_9FLAO</name>
<dbReference type="Gene3D" id="3.40.50.10310">
    <property type="entry name" value="Creatininase"/>
    <property type="match status" value="1"/>
</dbReference>
<dbReference type="Pfam" id="PF02633">
    <property type="entry name" value="Creatininase"/>
    <property type="match status" value="1"/>
</dbReference>
<comment type="caution">
    <text evidence="6">The sequence shown here is derived from an EMBL/GenBank/DDBJ whole genome shotgun (WGS) entry which is preliminary data.</text>
</comment>
<dbReference type="InterPro" id="IPR003785">
    <property type="entry name" value="Creatininase/forma_Hydrolase"/>
</dbReference>
<comment type="similarity">
    <text evidence="5">Belongs to the creatininase superfamily.</text>
</comment>
<dbReference type="InterPro" id="IPR024087">
    <property type="entry name" value="Creatininase-like_sf"/>
</dbReference>
<evidence type="ECO:0000256" key="1">
    <source>
        <dbReference type="ARBA" id="ARBA00001947"/>
    </source>
</evidence>
<protein>
    <submittedName>
        <fullName evidence="6">Creatininase family protein</fullName>
    </submittedName>
</protein>
<dbReference type="GO" id="GO:0016811">
    <property type="term" value="F:hydrolase activity, acting on carbon-nitrogen (but not peptide) bonds, in linear amides"/>
    <property type="evidence" value="ECO:0007669"/>
    <property type="project" value="TreeGrafter"/>
</dbReference>
<keyword evidence="3" id="KW-0378">Hydrolase</keyword>
<keyword evidence="2" id="KW-0479">Metal-binding</keyword>
<comment type="cofactor">
    <cofactor evidence="1">
        <name>Zn(2+)</name>
        <dbReference type="ChEBI" id="CHEBI:29105"/>
    </cofactor>
</comment>
<reference evidence="6 7" key="1">
    <citation type="submission" date="2020-09" db="EMBL/GenBank/DDBJ databases">
        <title>TT11 complete genome.</title>
        <authorList>
            <person name="Wu Z."/>
        </authorList>
    </citation>
    <scope>NUCLEOTIDE SEQUENCE [LARGE SCALE GENOMIC DNA]</scope>
    <source>
        <strain evidence="6 7">TT11</strain>
    </source>
</reference>
<evidence type="ECO:0000256" key="4">
    <source>
        <dbReference type="ARBA" id="ARBA00022833"/>
    </source>
</evidence>
<dbReference type="PANTHER" id="PTHR35005">
    <property type="entry name" value="3-DEHYDRO-SCYLLO-INOSOSE HYDROLASE"/>
    <property type="match status" value="1"/>
</dbReference>
<proteinExistence type="inferred from homology"/>
<evidence type="ECO:0000313" key="7">
    <source>
        <dbReference type="Proteomes" id="UP000600588"/>
    </source>
</evidence>
<accession>A0A8J6Q234</accession>
<dbReference type="EMBL" id="JACVXB010000002">
    <property type="protein sequence ID" value="MBD0831604.1"/>
    <property type="molecule type" value="Genomic_DNA"/>
</dbReference>
<sequence length="257" mass="28746">METSARPYVLAETNYKTVKDSEYRVAILPWGATEAHNYHLPYATDSILSESAAIEAARIAWEDGAKVMVLPNLPFGVNTGQLDVPFCMNMNPSTQPAVLRDIVNVLDRNKVHKLVIVNGHGGNHFKQMIRELYLEFPNVFICALNWWQAENTKNYFEEPGDHAGALETSVIMHLTPELVLALDQAGNVKAKKFKLKALQEGWVTAQRKWTSVTVDTGVGNPKSASKKKGEHFFKGVTKKIASFLKELDDADLDNLYE</sequence>
<dbReference type="SUPFAM" id="SSF102215">
    <property type="entry name" value="Creatininase"/>
    <property type="match status" value="1"/>
</dbReference>
<dbReference type="PANTHER" id="PTHR35005:SF1">
    <property type="entry name" value="2-AMINO-5-FORMYLAMINO-6-RIBOSYLAMINOPYRIMIDIN-4(3H)-ONE 5'-MONOPHOSPHATE DEFORMYLASE"/>
    <property type="match status" value="1"/>
</dbReference>
<dbReference type="GO" id="GO:0009231">
    <property type="term" value="P:riboflavin biosynthetic process"/>
    <property type="evidence" value="ECO:0007669"/>
    <property type="project" value="TreeGrafter"/>
</dbReference>
<gene>
    <name evidence="6" type="ORF">ICJ83_05610</name>
</gene>
<evidence type="ECO:0000256" key="2">
    <source>
        <dbReference type="ARBA" id="ARBA00022723"/>
    </source>
</evidence>
<evidence type="ECO:0000313" key="6">
    <source>
        <dbReference type="EMBL" id="MBD0831604.1"/>
    </source>
</evidence>
<evidence type="ECO:0000256" key="5">
    <source>
        <dbReference type="ARBA" id="ARBA00024029"/>
    </source>
</evidence>
<dbReference type="GO" id="GO:0046872">
    <property type="term" value="F:metal ion binding"/>
    <property type="evidence" value="ECO:0007669"/>
    <property type="project" value="UniProtKB-KW"/>
</dbReference>